<dbReference type="InterPro" id="IPR051013">
    <property type="entry name" value="MBL_superfamily_lactonases"/>
</dbReference>
<evidence type="ECO:0000256" key="4">
    <source>
        <dbReference type="ARBA" id="ARBA00022833"/>
    </source>
</evidence>
<dbReference type="CDD" id="cd16281">
    <property type="entry name" value="metallo-hydrolase-like_MBL-fold"/>
    <property type="match status" value="1"/>
</dbReference>
<keyword evidence="2" id="KW-0479">Metal-binding</keyword>
<feature type="domain" description="Metallo-beta-lactamase" evidence="5">
    <location>
        <begin position="48"/>
        <end position="256"/>
    </location>
</feature>
<proteinExistence type="inferred from homology"/>
<dbReference type="AlphaFoldDB" id="A0A317TA31"/>
<evidence type="ECO:0000256" key="3">
    <source>
        <dbReference type="ARBA" id="ARBA00022801"/>
    </source>
</evidence>
<dbReference type="GO" id="GO:0016787">
    <property type="term" value="F:hydrolase activity"/>
    <property type="evidence" value="ECO:0007669"/>
    <property type="project" value="UniProtKB-KW"/>
</dbReference>
<evidence type="ECO:0000313" key="7">
    <source>
        <dbReference type="Proteomes" id="UP000246278"/>
    </source>
</evidence>
<dbReference type="SMART" id="SM00849">
    <property type="entry name" value="Lactamase_B"/>
    <property type="match status" value="1"/>
</dbReference>
<dbReference type="EMBL" id="PDNZ01000001">
    <property type="protein sequence ID" value="PWW83388.1"/>
    <property type="molecule type" value="Genomic_DNA"/>
</dbReference>
<evidence type="ECO:0000259" key="5">
    <source>
        <dbReference type="SMART" id="SM00849"/>
    </source>
</evidence>
<dbReference type="SUPFAM" id="SSF56281">
    <property type="entry name" value="Metallo-hydrolase/oxidoreductase"/>
    <property type="match status" value="1"/>
</dbReference>
<evidence type="ECO:0000313" key="6">
    <source>
        <dbReference type="EMBL" id="PWW83388.1"/>
    </source>
</evidence>
<dbReference type="PANTHER" id="PTHR42978">
    <property type="entry name" value="QUORUM-QUENCHING LACTONASE YTNP-RELATED-RELATED"/>
    <property type="match status" value="1"/>
</dbReference>
<dbReference type="PANTHER" id="PTHR42978:SF6">
    <property type="entry name" value="QUORUM-QUENCHING LACTONASE YTNP-RELATED"/>
    <property type="match status" value="1"/>
</dbReference>
<gene>
    <name evidence="6" type="ORF">CR164_00160</name>
</gene>
<dbReference type="Pfam" id="PF00753">
    <property type="entry name" value="Lactamase_B"/>
    <property type="match status" value="1"/>
</dbReference>
<name>A0A317TA31_9CHLB</name>
<keyword evidence="3 6" id="KW-0378">Hydrolase</keyword>
<dbReference type="Gene3D" id="3.60.15.10">
    <property type="entry name" value="Ribonuclease Z/Hydroxyacylglutathione hydrolase-like"/>
    <property type="match status" value="1"/>
</dbReference>
<dbReference type="GO" id="GO:0046872">
    <property type="term" value="F:metal ion binding"/>
    <property type="evidence" value="ECO:0007669"/>
    <property type="project" value="UniProtKB-KW"/>
</dbReference>
<sequence>MLSVGDYTLQTLNVQEFSLDGGSVFGVVPRVLWEKVIPPDHLNRVRLSMRILLIRGKGRNILVDAAMGTAWSSKMRSIYDLSEWRLDEELQKAGLNREKITDVIFTHLHFDHVGGAFEEKDGELAAVFPNARYYVQKENYETAFHPNMKEKPSYPSSFIRALGQSGSMELVDGIVQLSPGIEMVPMGHGHTAGHQLVKISGEEKTVVHGGDLIPSSAHLGVIRGLAYDIAPLEVIREKIALLDNLISGNWILYFAHDPFITAATLREGEKHVVVDREVAV</sequence>
<dbReference type="OrthoDB" id="9802897at2"/>
<evidence type="ECO:0000256" key="1">
    <source>
        <dbReference type="ARBA" id="ARBA00007749"/>
    </source>
</evidence>
<dbReference type="Proteomes" id="UP000246278">
    <property type="component" value="Unassembled WGS sequence"/>
</dbReference>
<comment type="caution">
    <text evidence="6">The sequence shown here is derived from an EMBL/GenBank/DDBJ whole genome shotgun (WGS) entry which is preliminary data.</text>
</comment>
<dbReference type="InterPro" id="IPR036866">
    <property type="entry name" value="RibonucZ/Hydroxyglut_hydro"/>
</dbReference>
<evidence type="ECO:0000256" key="2">
    <source>
        <dbReference type="ARBA" id="ARBA00022723"/>
    </source>
</evidence>
<keyword evidence="4" id="KW-0862">Zinc</keyword>
<comment type="similarity">
    <text evidence="1">Belongs to the metallo-beta-lactamase superfamily.</text>
</comment>
<accession>A0A317TA31</accession>
<keyword evidence="7" id="KW-1185">Reference proteome</keyword>
<organism evidence="6 7">
    <name type="scientific">Prosthecochloris marina</name>
    <dbReference type="NCBI Taxonomy" id="2017681"/>
    <lineage>
        <taxon>Bacteria</taxon>
        <taxon>Pseudomonadati</taxon>
        <taxon>Chlorobiota</taxon>
        <taxon>Chlorobiia</taxon>
        <taxon>Chlorobiales</taxon>
        <taxon>Chlorobiaceae</taxon>
        <taxon>Prosthecochloris</taxon>
    </lineage>
</organism>
<dbReference type="InterPro" id="IPR001279">
    <property type="entry name" value="Metallo-B-lactamas"/>
</dbReference>
<protein>
    <submittedName>
        <fullName evidence="6">Metal-dependent hydrolase</fullName>
    </submittedName>
</protein>
<reference evidence="7" key="1">
    <citation type="submission" date="2017-10" db="EMBL/GenBank/DDBJ databases">
        <authorList>
            <person name="Gaisin V.A."/>
            <person name="Rysina M.S."/>
            <person name="Grouzdev D.S."/>
        </authorList>
    </citation>
    <scope>NUCLEOTIDE SEQUENCE [LARGE SCALE GENOMIC DNA]</scope>
    <source>
        <strain evidence="7">V1</strain>
    </source>
</reference>